<dbReference type="PROSITE" id="PS51257">
    <property type="entry name" value="PROKAR_LIPOPROTEIN"/>
    <property type="match status" value="1"/>
</dbReference>
<dbReference type="PANTHER" id="PTHR43649:SF12">
    <property type="entry name" value="DIACETYLCHITOBIOSE BINDING PROTEIN DASA"/>
    <property type="match status" value="1"/>
</dbReference>
<dbReference type="Pfam" id="PF01547">
    <property type="entry name" value="SBP_bac_1"/>
    <property type="match status" value="1"/>
</dbReference>
<accession>A0A7Z2VPH5</accession>
<protein>
    <submittedName>
        <fullName evidence="2">Extracellular solute-binding protein</fullName>
    </submittedName>
</protein>
<evidence type="ECO:0000256" key="1">
    <source>
        <dbReference type="SAM" id="MobiDB-lite"/>
    </source>
</evidence>
<dbReference type="AlphaFoldDB" id="A0A7Z2VPH5"/>
<dbReference type="InterPro" id="IPR006059">
    <property type="entry name" value="SBP"/>
</dbReference>
<keyword evidence="3" id="KW-1185">Reference proteome</keyword>
<dbReference type="PANTHER" id="PTHR43649">
    <property type="entry name" value="ARABINOSE-BINDING PROTEIN-RELATED"/>
    <property type="match status" value="1"/>
</dbReference>
<feature type="compositionally biased region" description="Low complexity" evidence="1">
    <location>
        <begin position="33"/>
        <end position="51"/>
    </location>
</feature>
<name>A0A7Z2VPH5_9BACL</name>
<feature type="region of interest" description="Disordered" evidence="1">
    <location>
        <begin position="28"/>
        <end position="61"/>
    </location>
</feature>
<organism evidence="2 3">
    <name type="scientific">Cohnella herbarum</name>
    <dbReference type="NCBI Taxonomy" id="2728023"/>
    <lineage>
        <taxon>Bacteria</taxon>
        <taxon>Bacillati</taxon>
        <taxon>Bacillota</taxon>
        <taxon>Bacilli</taxon>
        <taxon>Bacillales</taxon>
        <taxon>Paenibacillaceae</taxon>
        <taxon>Cohnella</taxon>
    </lineage>
</organism>
<dbReference type="CDD" id="cd13580">
    <property type="entry name" value="PBP2_AlgQ_like_1"/>
    <property type="match status" value="1"/>
</dbReference>
<dbReference type="RefSeq" id="WP_169283045.1">
    <property type="nucleotide sequence ID" value="NZ_CP051680.1"/>
</dbReference>
<dbReference type="Gene3D" id="3.40.190.10">
    <property type="entry name" value="Periplasmic binding protein-like II"/>
    <property type="match status" value="3"/>
</dbReference>
<gene>
    <name evidence="2" type="ORF">HH215_28925</name>
</gene>
<dbReference type="InterPro" id="IPR050490">
    <property type="entry name" value="Bact_solute-bd_prot1"/>
</dbReference>
<evidence type="ECO:0000313" key="3">
    <source>
        <dbReference type="Proteomes" id="UP000502248"/>
    </source>
</evidence>
<dbReference type="Proteomes" id="UP000502248">
    <property type="component" value="Chromosome"/>
</dbReference>
<evidence type="ECO:0000313" key="2">
    <source>
        <dbReference type="EMBL" id="QJD86799.1"/>
    </source>
</evidence>
<dbReference type="EMBL" id="CP051680">
    <property type="protein sequence ID" value="QJD86799.1"/>
    <property type="molecule type" value="Genomic_DNA"/>
</dbReference>
<dbReference type="SUPFAM" id="SSF53850">
    <property type="entry name" value="Periplasmic binding protein-like II"/>
    <property type="match status" value="1"/>
</dbReference>
<dbReference type="KEGG" id="cheb:HH215_28925"/>
<proteinExistence type="predicted"/>
<sequence>MKGHMLHRLFLFALVLMLVGLTACSKNNENAKSSETPSSPASSTASSSASEETPDPFGKYDPPIALSTVKIFNTADKFEPGETPEKNTWMDAILKDLGIDIKLKWSVIGDEPGGAGEQKLNITIASNDLPDIIPVNAKQLKQLVDNDMAEDLTDVVEKYASPLYKKFLASNGGLALKTATFDGKVLALPQTTSGIDDAPMIWIRKDWLDKLQLSEPKTMDDILAISDAFTNRDPDGNNKKDTFGLGVGKDLYNGALHDLSGFFEGYHAYKNLWIEDGNGGLVYGGIQPEMKTALAKVQEMFKAGQIDPEFGVKDSGKVNESVVSGKIGMFYGAHWNAFWPLPDSYKQDPNAVWKPYPIVSADDKPASPSIGLGAGAPNYFVFKKGAKHPEAIVKLANYYADKEYGWDTGGIDLSFHQPVPNPDGYIRWRFAPVFATDPEQNINIYRGVKAVVENNDQNALKNLQVKDNYDNYMKFAQDGDQGHYATALWTGPQNSGLSVLDYYLNNGLGQSDQFYGSKTDAMVDKQSTLEKLQLEAFTKIVMGAASIDSFDQFVSDWKKLGGDKITQEVNDWYAAQ</sequence>
<reference evidence="2 3" key="1">
    <citation type="submission" date="2020-04" db="EMBL/GenBank/DDBJ databases">
        <title>Genome sequencing of novel species.</title>
        <authorList>
            <person name="Heo J."/>
            <person name="Kim S.-J."/>
            <person name="Kim J.-S."/>
            <person name="Hong S.-B."/>
            <person name="Kwon S.-W."/>
        </authorList>
    </citation>
    <scope>NUCLEOTIDE SEQUENCE [LARGE SCALE GENOMIC DNA]</scope>
    <source>
        <strain evidence="2 3">MFER-1</strain>
    </source>
</reference>